<comment type="caution">
    <text evidence="1">The sequence shown here is derived from an EMBL/GenBank/DDBJ whole genome shotgun (WGS) entry which is preliminary data.</text>
</comment>
<gene>
    <name evidence="1" type="ORF">ACFPN2_28455</name>
</gene>
<proteinExistence type="predicted"/>
<reference evidence="2" key="1">
    <citation type="journal article" date="2019" name="Int. J. Syst. Evol. Microbiol.">
        <title>The Global Catalogue of Microorganisms (GCM) 10K type strain sequencing project: providing services to taxonomists for standard genome sequencing and annotation.</title>
        <authorList>
            <consortium name="The Broad Institute Genomics Platform"/>
            <consortium name="The Broad Institute Genome Sequencing Center for Infectious Disease"/>
            <person name="Wu L."/>
            <person name="Ma J."/>
        </authorList>
    </citation>
    <scope>NUCLEOTIDE SEQUENCE [LARGE SCALE GENOMIC DNA]</scope>
    <source>
        <strain evidence="2">CGMCC 1.10759</strain>
    </source>
</reference>
<dbReference type="EMBL" id="JBHSDU010000015">
    <property type="protein sequence ID" value="MFC4313047.1"/>
    <property type="molecule type" value="Genomic_DNA"/>
</dbReference>
<dbReference type="Proteomes" id="UP001595904">
    <property type="component" value="Unassembled WGS sequence"/>
</dbReference>
<protein>
    <submittedName>
        <fullName evidence="1">Uncharacterized protein</fullName>
    </submittedName>
</protein>
<dbReference type="RefSeq" id="WP_380603025.1">
    <property type="nucleotide sequence ID" value="NZ_JBHSDU010000015.1"/>
</dbReference>
<evidence type="ECO:0000313" key="1">
    <source>
        <dbReference type="EMBL" id="MFC4313047.1"/>
    </source>
</evidence>
<accession>A0ABV8T1C8</accession>
<sequence>MLQLSVDADHGADVIHAIAFSPAERLRRWLSGRWSLLFSHPEDFAAHGFEVDRWLSCLSEEFERLDLGVIGVGANVRRSWIGQVNGRFVPANEVDELLPADWRVGAHEHFVTIFDGALHARRTVVYAAGSEVPSPIELAQTAAGLRARSWPASSVCRVLQRA</sequence>
<organism evidence="1 2">
    <name type="scientific">Steroidobacter flavus</name>
    <dbReference type="NCBI Taxonomy" id="1842136"/>
    <lineage>
        <taxon>Bacteria</taxon>
        <taxon>Pseudomonadati</taxon>
        <taxon>Pseudomonadota</taxon>
        <taxon>Gammaproteobacteria</taxon>
        <taxon>Steroidobacterales</taxon>
        <taxon>Steroidobacteraceae</taxon>
        <taxon>Steroidobacter</taxon>
    </lineage>
</organism>
<evidence type="ECO:0000313" key="2">
    <source>
        <dbReference type="Proteomes" id="UP001595904"/>
    </source>
</evidence>
<keyword evidence="2" id="KW-1185">Reference proteome</keyword>
<name>A0ABV8T1C8_9GAMM</name>